<evidence type="ECO:0000313" key="7">
    <source>
        <dbReference type="Proteomes" id="UP000194236"/>
    </source>
</evidence>
<sequence>MIIRTRLGRLRGFVQNVNGVEVQTFLSVPFGQPPIDKLRFRRTRPIRKWSGIKDATEFPSPCIQSEYTQRLFPVHIINQNVSEDCLYLNIWSPI</sequence>
<comment type="caution">
    <text evidence="6">The sequence shown here is derived from an EMBL/GenBank/DDBJ whole genome shotgun (WGS) entry which is preliminary data.</text>
</comment>
<name>A0A1Y3BT48_EURMA</name>
<dbReference type="SUPFAM" id="SSF53474">
    <property type="entry name" value="alpha/beta-Hydrolases"/>
    <property type="match status" value="1"/>
</dbReference>
<reference evidence="6 7" key="1">
    <citation type="submission" date="2017-03" db="EMBL/GenBank/DDBJ databases">
        <title>Genome Survey of Euroglyphus maynei.</title>
        <authorList>
            <person name="Arlian L.G."/>
            <person name="Morgan M.S."/>
            <person name="Rider S.D."/>
        </authorList>
    </citation>
    <scope>NUCLEOTIDE SEQUENCE [LARGE SCALE GENOMIC DNA]</scope>
    <source>
        <strain evidence="6">Arlian Lab</strain>
        <tissue evidence="6">Whole body</tissue>
    </source>
</reference>
<protein>
    <recommendedName>
        <fullName evidence="5">Carboxylesterase type B domain-containing protein</fullName>
    </recommendedName>
</protein>
<dbReference type="GO" id="GO:0006581">
    <property type="term" value="P:acetylcholine catabolic process"/>
    <property type="evidence" value="ECO:0007669"/>
    <property type="project" value="TreeGrafter"/>
</dbReference>
<dbReference type="InterPro" id="IPR029058">
    <property type="entry name" value="AB_hydrolase_fold"/>
</dbReference>
<dbReference type="GO" id="GO:0005615">
    <property type="term" value="C:extracellular space"/>
    <property type="evidence" value="ECO:0007669"/>
    <property type="project" value="TreeGrafter"/>
</dbReference>
<dbReference type="PROSITE" id="PS00941">
    <property type="entry name" value="CARBOXYLESTERASE_B_2"/>
    <property type="match status" value="1"/>
</dbReference>
<dbReference type="AlphaFoldDB" id="A0A1Y3BT48"/>
<keyword evidence="2" id="KW-0719">Serine esterase</keyword>
<dbReference type="OrthoDB" id="6515669at2759"/>
<dbReference type="PANTHER" id="PTHR43918:SF4">
    <property type="entry name" value="CARBOXYLIC ESTER HYDROLASE"/>
    <property type="match status" value="1"/>
</dbReference>
<evidence type="ECO:0000256" key="1">
    <source>
        <dbReference type="ARBA" id="ARBA00005964"/>
    </source>
</evidence>
<dbReference type="GO" id="GO:0019695">
    <property type="term" value="P:choline metabolic process"/>
    <property type="evidence" value="ECO:0007669"/>
    <property type="project" value="TreeGrafter"/>
</dbReference>
<proteinExistence type="inferred from homology"/>
<evidence type="ECO:0000313" key="6">
    <source>
        <dbReference type="EMBL" id="OTF82335.1"/>
    </source>
</evidence>
<keyword evidence="4" id="KW-0325">Glycoprotein</keyword>
<comment type="similarity">
    <text evidence="1">Belongs to the type-B carboxylesterase/lipase family.</text>
</comment>
<dbReference type="GO" id="GO:0003990">
    <property type="term" value="F:acetylcholinesterase activity"/>
    <property type="evidence" value="ECO:0007669"/>
    <property type="project" value="TreeGrafter"/>
</dbReference>
<evidence type="ECO:0000256" key="3">
    <source>
        <dbReference type="ARBA" id="ARBA00022801"/>
    </source>
</evidence>
<dbReference type="GO" id="GO:0005886">
    <property type="term" value="C:plasma membrane"/>
    <property type="evidence" value="ECO:0007669"/>
    <property type="project" value="TreeGrafter"/>
</dbReference>
<dbReference type="InterPro" id="IPR002018">
    <property type="entry name" value="CarbesteraseB"/>
</dbReference>
<dbReference type="InterPro" id="IPR050654">
    <property type="entry name" value="AChE-related_enzymes"/>
</dbReference>
<evidence type="ECO:0000259" key="5">
    <source>
        <dbReference type="Pfam" id="PF00135"/>
    </source>
</evidence>
<feature type="non-terminal residue" evidence="6">
    <location>
        <position position="94"/>
    </location>
</feature>
<feature type="domain" description="Carboxylesterase type B" evidence="5">
    <location>
        <begin position="2"/>
        <end position="93"/>
    </location>
</feature>
<keyword evidence="3" id="KW-0378">Hydrolase</keyword>
<keyword evidence="7" id="KW-1185">Reference proteome</keyword>
<dbReference type="PANTHER" id="PTHR43918">
    <property type="entry name" value="ACETYLCHOLINESTERASE"/>
    <property type="match status" value="1"/>
</dbReference>
<organism evidence="6 7">
    <name type="scientific">Euroglyphus maynei</name>
    <name type="common">Mayne's house dust mite</name>
    <dbReference type="NCBI Taxonomy" id="6958"/>
    <lineage>
        <taxon>Eukaryota</taxon>
        <taxon>Metazoa</taxon>
        <taxon>Ecdysozoa</taxon>
        <taxon>Arthropoda</taxon>
        <taxon>Chelicerata</taxon>
        <taxon>Arachnida</taxon>
        <taxon>Acari</taxon>
        <taxon>Acariformes</taxon>
        <taxon>Sarcoptiformes</taxon>
        <taxon>Astigmata</taxon>
        <taxon>Psoroptidia</taxon>
        <taxon>Analgoidea</taxon>
        <taxon>Pyroglyphidae</taxon>
        <taxon>Pyroglyphinae</taxon>
        <taxon>Euroglyphus</taxon>
    </lineage>
</organism>
<evidence type="ECO:0000256" key="2">
    <source>
        <dbReference type="ARBA" id="ARBA00022487"/>
    </source>
</evidence>
<accession>A0A1Y3BT48</accession>
<dbReference type="InterPro" id="IPR019819">
    <property type="entry name" value="Carboxylesterase_B_CS"/>
</dbReference>
<dbReference type="EMBL" id="MUJZ01008955">
    <property type="protein sequence ID" value="OTF82335.1"/>
    <property type="molecule type" value="Genomic_DNA"/>
</dbReference>
<dbReference type="Proteomes" id="UP000194236">
    <property type="component" value="Unassembled WGS sequence"/>
</dbReference>
<dbReference type="Pfam" id="PF00135">
    <property type="entry name" value="COesterase"/>
    <property type="match status" value="1"/>
</dbReference>
<gene>
    <name evidence="6" type="ORF">BLA29_010563</name>
</gene>
<evidence type="ECO:0000256" key="4">
    <source>
        <dbReference type="ARBA" id="ARBA00023180"/>
    </source>
</evidence>
<dbReference type="Gene3D" id="3.40.50.1820">
    <property type="entry name" value="alpha/beta hydrolase"/>
    <property type="match status" value="1"/>
</dbReference>